<evidence type="ECO:0000313" key="3">
    <source>
        <dbReference type="Proteomes" id="UP000003963"/>
    </source>
</evidence>
<accession>D9WI86</accession>
<evidence type="ECO:0000256" key="1">
    <source>
        <dbReference type="SAM" id="MobiDB-lite"/>
    </source>
</evidence>
<name>D9WI86_9ACTN</name>
<feature type="region of interest" description="Disordered" evidence="1">
    <location>
        <begin position="118"/>
        <end position="184"/>
    </location>
</feature>
<protein>
    <submittedName>
        <fullName evidence="2">Uncharacterized protein</fullName>
    </submittedName>
</protein>
<dbReference type="AlphaFoldDB" id="D9WI86"/>
<sequence>MAALGRVAGVAAASGADPPLVTVAVTPHLDSGCGTDGGWVFPVPAARLADYVPGERPSRNGTTWDRDPYAFGGAAPDALRLGLRVRARGDRTIVLKDFTVHVVERAKPLTGAVLDPWPVSQSCGGGGASPTPPWYGKKDLDASPPRWTRTRPGTPPRPTACPPTRGAAPHGVSENLDTSEIPDA</sequence>
<dbReference type="STRING" id="457427.SSOG_03183"/>
<reference evidence="2 3" key="1">
    <citation type="submission" date="2009-02" db="EMBL/GenBank/DDBJ databases">
        <title>Annotation of Streptomyces hygroscopicus strain ATCC 53653.</title>
        <authorList>
            <consortium name="The Broad Institute Genome Sequencing Platform"/>
            <consortium name="Broad Institute Microbial Sequencing Center"/>
            <person name="Fischbach M."/>
            <person name="Godfrey P."/>
            <person name="Ward D."/>
            <person name="Young S."/>
            <person name="Zeng Q."/>
            <person name="Koehrsen M."/>
            <person name="Alvarado L."/>
            <person name="Berlin A.M."/>
            <person name="Bochicchio J."/>
            <person name="Borenstein D."/>
            <person name="Chapman S.B."/>
            <person name="Chen Z."/>
            <person name="Engels R."/>
            <person name="Freedman E."/>
            <person name="Gellesch M."/>
            <person name="Goldberg J."/>
            <person name="Griggs A."/>
            <person name="Gujja S."/>
            <person name="Heilman E.R."/>
            <person name="Heiman D.I."/>
            <person name="Hepburn T.A."/>
            <person name="Howarth C."/>
            <person name="Jen D."/>
            <person name="Larson L."/>
            <person name="Lewis B."/>
            <person name="Mehta T."/>
            <person name="Park D."/>
            <person name="Pearson M."/>
            <person name="Richards J."/>
            <person name="Roberts A."/>
            <person name="Saif S."/>
            <person name="Shea T.D."/>
            <person name="Shenoy N."/>
            <person name="Sisk P."/>
            <person name="Stolte C."/>
            <person name="Sykes S.N."/>
            <person name="Thomson T."/>
            <person name="Walk T."/>
            <person name="White J."/>
            <person name="Yandava C."/>
            <person name="Straight P."/>
            <person name="Clardy J."/>
            <person name="Hung D."/>
            <person name="Kolter R."/>
            <person name="Mekalanos J."/>
            <person name="Walker S."/>
            <person name="Walsh C.T."/>
            <person name="Wieland-Brown L.C."/>
            <person name="Haas B."/>
            <person name="Nusbaum C."/>
            <person name="Birren B."/>
        </authorList>
    </citation>
    <scope>NUCLEOTIDE SEQUENCE [LARGE SCALE GENOMIC DNA]</scope>
    <source>
        <strain evidence="2 3">ATCC 53653</strain>
    </source>
</reference>
<dbReference type="Proteomes" id="UP000003963">
    <property type="component" value="Unassembled WGS sequence"/>
</dbReference>
<dbReference type="EMBL" id="GG657754">
    <property type="protein sequence ID" value="EFL23469.1"/>
    <property type="molecule type" value="Genomic_DNA"/>
</dbReference>
<keyword evidence="3" id="KW-1185">Reference proteome</keyword>
<organism evidence="2 3">
    <name type="scientific">Streptomyces himastatinicus ATCC 53653</name>
    <dbReference type="NCBI Taxonomy" id="457427"/>
    <lineage>
        <taxon>Bacteria</taxon>
        <taxon>Bacillati</taxon>
        <taxon>Actinomycetota</taxon>
        <taxon>Actinomycetes</taxon>
        <taxon>Kitasatosporales</taxon>
        <taxon>Streptomycetaceae</taxon>
        <taxon>Streptomyces</taxon>
        <taxon>Streptomyces violaceusniger group</taxon>
    </lineage>
</organism>
<gene>
    <name evidence="2" type="ORF">SSOG_03183</name>
</gene>
<proteinExistence type="predicted"/>
<evidence type="ECO:0000313" key="2">
    <source>
        <dbReference type="EMBL" id="EFL23469.1"/>
    </source>
</evidence>
<dbReference type="HOGENOM" id="CLU_1467423_0_0_11"/>